<organism evidence="2 3">
    <name type="scientific">Meloidogyne enterolobii</name>
    <name type="common">Root-knot nematode worm</name>
    <name type="synonym">Meloidogyne mayaguensis</name>
    <dbReference type="NCBI Taxonomy" id="390850"/>
    <lineage>
        <taxon>Eukaryota</taxon>
        <taxon>Metazoa</taxon>
        <taxon>Ecdysozoa</taxon>
        <taxon>Nematoda</taxon>
        <taxon>Chromadorea</taxon>
        <taxon>Rhabditida</taxon>
        <taxon>Tylenchina</taxon>
        <taxon>Tylenchomorpha</taxon>
        <taxon>Tylenchoidea</taxon>
        <taxon>Meloidogynidae</taxon>
        <taxon>Meloidogyninae</taxon>
        <taxon>Meloidogyne</taxon>
    </lineage>
</organism>
<dbReference type="InterPro" id="IPR052501">
    <property type="entry name" value="Alpha-1-2_FucT"/>
</dbReference>
<evidence type="ECO:0000256" key="1">
    <source>
        <dbReference type="SAM" id="Phobius"/>
    </source>
</evidence>
<keyword evidence="1" id="KW-0472">Membrane</keyword>
<reference evidence="2 3" key="1">
    <citation type="submission" date="2020-08" db="EMBL/GenBank/DDBJ databases">
        <authorList>
            <person name="Koutsovoulos G."/>
            <person name="Danchin GJ E."/>
        </authorList>
    </citation>
    <scope>NUCLEOTIDE SEQUENCE [LARGE SCALE GENOMIC DNA]</scope>
</reference>
<protein>
    <submittedName>
        <fullName evidence="2">Uncharacterized protein</fullName>
    </submittedName>
</protein>
<dbReference type="EMBL" id="CAJEWN010000018">
    <property type="protein sequence ID" value="CAD2136725.1"/>
    <property type="molecule type" value="Genomic_DNA"/>
</dbReference>
<gene>
    <name evidence="2" type="ORF">MENT_LOCUS5204</name>
</gene>
<evidence type="ECO:0000313" key="2">
    <source>
        <dbReference type="EMBL" id="CAD2136725.1"/>
    </source>
</evidence>
<dbReference type="PANTHER" id="PTHR22898">
    <property type="entry name" value="UNCHARACTERIZED GLYCOSOL TRANSFERASE-RELATED"/>
    <property type="match status" value="1"/>
</dbReference>
<keyword evidence="1" id="KW-0812">Transmembrane</keyword>
<proteinExistence type="predicted"/>
<dbReference type="AlphaFoldDB" id="A0A6V7TZG1"/>
<name>A0A6V7TZG1_MELEN</name>
<evidence type="ECO:0000313" key="3">
    <source>
        <dbReference type="Proteomes" id="UP000580250"/>
    </source>
</evidence>
<dbReference type="PANTHER" id="PTHR22898:SF3">
    <property type="entry name" value="ALPHA-1,2-FUCOSYLTRANSFERASE-RELATED"/>
    <property type="match status" value="1"/>
</dbReference>
<dbReference type="Proteomes" id="UP000580250">
    <property type="component" value="Unassembled WGS sequence"/>
</dbReference>
<keyword evidence="1" id="KW-1133">Transmembrane helix</keyword>
<sequence length="204" mass="24713">MYRTIFSIIKFIFDCFRPRFCRFGILFVWLVIGNLFIIFIYMNIPNNYYNRPSNINPRKKYITVTIEKKEKCGNFETMMWRIASLNELSIYLNRIMYVDRKDKCLLQQREEFKEIFKNTQNYFKIKNPSRDSTAIVAFAEHCCRFDNPDRLMSTHATLLKITGKLLQSHKYLSLNKAKDRVRKLFEFNKSVIERTNNYTKKLFR</sequence>
<feature type="transmembrane region" description="Helical" evidence="1">
    <location>
        <begin position="20"/>
        <end position="42"/>
    </location>
</feature>
<comment type="caution">
    <text evidence="2">The sequence shown here is derived from an EMBL/GenBank/DDBJ whole genome shotgun (WGS) entry which is preliminary data.</text>
</comment>
<accession>A0A6V7TZG1</accession>